<protein>
    <submittedName>
        <fullName evidence="1">Uncharacterized protein</fullName>
    </submittedName>
</protein>
<evidence type="ECO:0000313" key="1">
    <source>
        <dbReference type="EMBL" id="QCT93887.1"/>
    </source>
</evidence>
<dbReference type="Gene3D" id="6.10.250.330">
    <property type="match status" value="1"/>
</dbReference>
<proteinExistence type="predicted"/>
<gene>
    <name evidence="1" type="ORF">FE773_01430</name>
</gene>
<dbReference type="EMBL" id="CP040463">
    <property type="protein sequence ID" value="QCT93887.1"/>
    <property type="molecule type" value="Genomic_DNA"/>
</dbReference>
<keyword evidence="2" id="KW-1185">Reference proteome</keyword>
<dbReference type="RefSeq" id="WP_138322857.1">
    <property type="nucleotide sequence ID" value="NZ_CP040463.1"/>
</dbReference>
<dbReference type="Proteomes" id="UP000306825">
    <property type="component" value="Chromosome"/>
</dbReference>
<name>A0ABX5V6J1_9BACT</name>
<sequence length="68" mass="8128">MEITIKDNIENFDLDLLKEFLKKIKSGIIEIKIKENETEYLLKNEANKKWLLQSISSYKDNKIIKKEL</sequence>
<reference evidence="1 2" key="1">
    <citation type="submission" date="2019-05" db="EMBL/GenBank/DDBJ databases">
        <title>A comparative analysis of the Nautiliaceae.</title>
        <authorList>
            <person name="Grosche A."/>
            <person name="Smedile F."/>
            <person name="Vetriani C."/>
        </authorList>
    </citation>
    <scope>NUCLEOTIDE SEQUENCE [LARGE SCALE GENOMIC DNA]</scope>
    <source>
        <strain evidence="1 2">TB-2</strain>
    </source>
</reference>
<organism evidence="1 2">
    <name type="scientific">Caminibacter mediatlanticus TB-2</name>
    <dbReference type="NCBI Taxonomy" id="391592"/>
    <lineage>
        <taxon>Bacteria</taxon>
        <taxon>Pseudomonadati</taxon>
        <taxon>Campylobacterota</taxon>
        <taxon>Epsilonproteobacteria</taxon>
        <taxon>Nautiliales</taxon>
        <taxon>Nautiliaceae</taxon>
        <taxon>Caminibacter</taxon>
    </lineage>
</organism>
<evidence type="ECO:0000313" key="2">
    <source>
        <dbReference type="Proteomes" id="UP000306825"/>
    </source>
</evidence>
<accession>A0ABX5V6J1</accession>